<name>A0A5C5FK79_9BASI</name>
<keyword evidence="3 6" id="KW-1133">Transmembrane helix</keyword>
<protein>
    <submittedName>
        <fullName evidence="9">Fusaric acid resistance protein-like-domain-containing protein</fullName>
    </submittedName>
</protein>
<feature type="compositionally biased region" description="Acidic residues" evidence="5">
    <location>
        <begin position="151"/>
        <end position="165"/>
    </location>
</feature>
<dbReference type="Pfam" id="PF13515">
    <property type="entry name" value="FUSC_2"/>
    <property type="match status" value="1"/>
</dbReference>
<dbReference type="Proteomes" id="UP000311382">
    <property type="component" value="Unassembled WGS sequence"/>
</dbReference>
<evidence type="ECO:0000256" key="6">
    <source>
        <dbReference type="SAM" id="Phobius"/>
    </source>
</evidence>
<feature type="transmembrane region" description="Helical" evidence="6">
    <location>
        <begin position="256"/>
        <end position="278"/>
    </location>
</feature>
<gene>
    <name evidence="9" type="ORF">DMC30DRAFT_420066</name>
</gene>
<dbReference type="PRINTS" id="PR02047">
    <property type="entry name" value="BREFELDNASP4"/>
</dbReference>
<feature type="transmembrane region" description="Helical" evidence="6">
    <location>
        <begin position="346"/>
        <end position="369"/>
    </location>
</feature>
<evidence type="ECO:0000256" key="2">
    <source>
        <dbReference type="ARBA" id="ARBA00022692"/>
    </source>
</evidence>
<dbReference type="AlphaFoldDB" id="A0A5C5FK79"/>
<evidence type="ECO:0000256" key="4">
    <source>
        <dbReference type="ARBA" id="ARBA00023136"/>
    </source>
</evidence>
<evidence type="ECO:0000313" key="10">
    <source>
        <dbReference type="Proteomes" id="UP000311382"/>
    </source>
</evidence>
<sequence length="1159" mass="127767">MDEPLRPPQSLPAVEVGRQPSLWDSAGRYRTPAERAHHEGNPESWGVLTSALARASVGSDVDTVASPRRAARRRSRTSLRTQSASRERVERPRARTLGESTLQEEPETYSVADASLNLGAGSGEDADSQAPHEASYGPTVNGHSKGHDGDSLGEGETDDDDDDENSPLLHRPGVSKSLLAKLYGRAFPPSPLVKNILKCVLAYYIGELFTFVPFLSDLVGAPWDVDGPVRNAHVVATVTVYFMPARTIGGMVEADLFLLVGAAYASVLTFGSMSVAVLADRYDLLGYGHVFILLVWLGGGYGFLAWVKVVMSKPTISTACSLVSLVCSPILTKEGAIHVGEFDARAISQILLLAAFGSAISNAICFLLWPQSATSKLQADLNTTLTSFGTLLEMLTKTFLLDTDFTTRPEDLKKAIDAHQASFTTLKASLSQAKYEVFDSRMAGTAKSYDQAVASMTRLAQGLTGMRAGCSLQWELLRAREEGQLDGSDGAASTTKREELLDEMIVLERFSERVGPSLQQLTNISKQSLAFLRTSFIRTKAGSSTRKALRHDDPEADLSPDDLFTLQSELEQSLRLFKREHSKAVKVLYRSLPEKTLFGNEGLPSDPFVDSSSPATGQAPNDNLFRIYHFCFNFEEWTAELLHLLGIFIHLRTTEEIVERELLERRRRWGPLAGVARFAGALVGRSSARAAETSLNQKAAQLRKQFSRALQTPARKNRSVFPQIVDGALSSHQVDSAHFSLVARVKLAFWRLGWHLRQPDVRFALKTGAGASILCAAAFIPRLRPLWLEWRGEWGLISYMVIMAPALGATNFLAAGRVLGTALGAVVAVGCTLAFPENASILPVLGAVFSVPCFYVAITRPQYGPASRFVLLTFNLTCLYCFNLREADIRVEFIAFHRFAAVAVGVIWGLLVSSYVWPFEARRELRSGLSEFFLNASYLYERIVKTYSYADPSLSRQTTVHEGTSERTPLVPASPAPADEDFVAMEIELQLTLIRVSGLLASTKHEPRLKGPFPVAEYRPVLTACQAILDSLTAIVRMTKREAWLAVIRRDFVLPINRERREMVGNVVLFLSLLSSAVVLKTPMPAYLPPAAEARERLVVKLRDLEVVRRRLVRGGSESLLYYAYIISMKDVITQLNEVGARFQGLFGIIGEWLLRRRL</sequence>
<evidence type="ECO:0000259" key="7">
    <source>
        <dbReference type="Pfam" id="PF10334"/>
    </source>
</evidence>
<dbReference type="GO" id="GO:0016020">
    <property type="term" value="C:membrane"/>
    <property type="evidence" value="ECO:0007669"/>
    <property type="project" value="UniProtKB-SubCell"/>
</dbReference>
<dbReference type="PANTHER" id="PTHR47804">
    <property type="entry name" value="60S RIBOSOMAL PROTEIN L19"/>
    <property type="match status" value="1"/>
</dbReference>
<feature type="compositionally biased region" description="Basic and acidic residues" evidence="5">
    <location>
        <begin position="31"/>
        <end position="41"/>
    </location>
</feature>
<accession>A0A5C5FK79</accession>
<dbReference type="InterPro" id="IPR049453">
    <property type="entry name" value="Memb_transporter_dom"/>
</dbReference>
<keyword evidence="10" id="KW-1185">Reference proteome</keyword>
<dbReference type="PANTHER" id="PTHR47804:SF1">
    <property type="entry name" value="DUF2421 DOMAIN-CONTAINING PROTEIN"/>
    <property type="match status" value="1"/>
</dbReference>
<proteinExistence type="predicted"/>
<evidence type="ECO:0000313" key="9">
    <source>
        <dbReference type="EMBL" id="TNY17150.1"/>
    </source>
</evidence>
<reference evidence="9 10" key="1">
    <citation type="submission" date="2019-03" db="EMBL/GenBank/DDBJ databases">
        <title>Rhodosporidium diobovatum UCD-FST 08-225 genome sequencing, assembly, and annotation.</title>
        <authorList>
            <person name="Fakankun I.U."/>
            <person name="Fristensky B."/>
            <person name="Levin D.B."/>
        </authorList>
    </citation>
    <scope>NUCLEOTIDE SEQUENCE [LARGE SCALE GENOMIC DNA]</scope>
    <source>
        <strain evidence="9 10">UCD-FST 08-225</strain>
    </source>
</reference>
<keyword evidence="4 6" id="KW-0472">Membrane</keyword>
<evidence type="ECO:0000256" key="1">
    <source>
        <dbReference type="ARBA" id="ARBA00004141"/>
    </source>
</evidence>
<comment type="subcellular location">
    <subcellularLocation>
        <location evidence="1">Membrane</location>
        <topology evidence="1">Multi-pass membrane protein</topology>
    </subcellularLocation>
</comment>
<dbReference type="InterPro" id="IPR052430">
    <property type="entry name" value="IVT-Associated"/>
</dbReference>
<keyword evidence="2 6" id="KW-0812">Transmembrane</keyword>
<organism evidence="9 10">
    <name type="scientific">Rhodotorula diobovata</name>
    <dbReference type="NCBI Taxonomy" id="5288"/>
    <lineage>
        <taxon>Eukaryota</taxon>
        <taxon>Fungi</taxon>
        <taxon>Dikarya</taxon>
        <taxon>Basidiomycota</taxon>
        <taxon>Pucciniomycotina</taxon>
        <taxon>Microbotryomycetes</taxon>
        <taxon>Sporidiobolales</taxon>
        <taxon>Sporidiobolaceae</taxon>
        <taxon>Rhodotorula</taxon>
    </lineage>
</organism>
<evidence type="ECO:0000259" key="8">
    <source>
        <dbReference type="Pfam" id="PF13515"/>
    </source>
</evidence>
<dbReference type="InterPro" id="IPR018820">
    <property type="entry name" value="BRE4-related_DUF2421"/>
</dbReference>
<evidence type="ECO:0000256" key="3">
    <source>
        <dbReference type="ARBA" id="ARBA00022989"/>
    </source>
</evidence>
<dbReference type="Pfam" id="PF10334">
    <property type="entry name" value="BRE4"/>
    <property type="match status" value="1"/>
</dbReference>
<dbReference type="InterPro" id="IPR023244">
    <property type="entry name" value="Brefeldin_A-sensitivity_4"/>
</dbReference>
<feature type="region of interest" description="Disordered" evidence="5">
    <location>
        <begin position="57"/>
        <end position="171"/>
    </location>
</feature>
<feature type="transmembrane region" description="Helical" evidence="6">
    <location>
        <begin position="818"/>
        <end position="835"/>
    </location>
</feature>
<feature type="domain" description="Integral membrane bound transporter" evidence="8">
    <location>
        <begin position="777"/>
        <end position="912"/>
    </location>
</feature>
<feature type="domain" description="DUF2421" evidence="7">
    <location>
        <begin position="980"/>
        <end position="1089"/>
    </location>
</feature>
<dbReference type="OrthoDB" id="68611at2759"/>
<feature type="transmembrane region" description="Helical" evidence="6">
    <location>
        <begin position="841"/>
        <end position="858"/>
    </location>
</feature>
<dbReference type="STRING" id="5288.A0A5C5FK79"/>
<feature type="region of interest" description="Disordered" evidence="5">
    <location>
        <begin position="1"/>
        <end position="44"/>
    </location>
</feature>
<feature type="compositionally biased region" description="Pro residues" evidence="5">
    <location>
        <begin position="1"/>
        <end position="10"/>
    </location>
</feature>
<dbReference type="EMBL" id="SOZI01000238">
    <property type="protein sequence ID" value="TNY17150.1"/>
    <property type="molecule type" value="Genomic_DNA"/>
</dbReference>
<comment type="caution">
    <text evidence="9">The sequence shown here is derived from an EMBL/GenBank/DDBJ whole genome shotgun (WGS) entry which is preliminary data.</text>
</comment>
<feature type="transmembrane region" description="Helical" evidence="6">
    <location>
        <begin position="894"/>
        <end position="917"/>
    </location>
</feature>
<evidence type="ECO:0000256" key="5">
    <source>
        <dbReference type="SAM" id="MobiDB-lite"/>
    </source>
</evidence>
<feature type="transmembrane region" description="Helical" evidence="6">
    <location>
        <begin position="284"/>
        <end position="307"/>
    </location>
</feature>